<accession>A0A9Q0R098</accession>
<comment type="caution">
    <text evidence="3">The sequence shown here is derived from an EMBL/GenBank/DDBJ whole genome shotgun (WGS) entry which is preliminary data.</text>
</comment>
<feature type="region of interest" description="Disordered" evidence="1">
    <location>
        <begin position="84"/>
        <end position="104"/>
    </location>
</feature>
<proteinExistence type="predicted"/>
<dbReference type="OrthoDB" id="1937538at2759"/>
<keyword evidence="2" id="KW-0732">Signal</keyword>
<organism evidence="3 4">
    <name type="scientific">Protea cynaroides</name>
    <dbReference type="NCBI Taxonomy" id="273540"/>
    <lineage>
        <taxon>Eukaryota</taxon>
        <taxon>Viridiplantae</taxon>
        <taxon>Streptophyta</taxon>
        <taxon>Embryophyta</taxon>
        <taxon>Tracheophyta</taxon>
        <taxon>Spermatophyta</taxon>
        <taxon>Magnoliopsida</taxon>
        <taxon>Proteales</taxon>
        <taxon>Proteaceae</taxon>
        <taxon>Protea</taxon>
    </lineage>
</organism>
<evidence type="ECO:0000313" key="3">
    <source>
        <dbReference type="EMBL" id="KAJ4978195.1"/>
    </source>
</evidence>
<name>A0A9Q0R098_9MAGN</name>
<protein>
    <submittedName>
        <fullName evidence="3">Uncharacterized protein</fullName>
    </submittedName>
</protein>
<reference evidence="3" key="1">
    <citation type="journal article" date="2023" name="Plant J.">
        <title>The genome of the king protea, Protea cynaroides.</title>
        <authorList>
            <person name="Chang J."/>
            <person name="Duong T.A."/>
            <person name="Schoeman C."/>
            <person name="Ma X."/>
            <person name="Roodt D."/>
            <person name="Barker N."/>
            <person name="Li Z."/>
            <person name="Van de Peer Y."/>
            <person name="Mizrachi E."/>
        </authorList>
    </citation>
    <scope>NUCLEOTIDE SEQUENCE</scope>
    <source>
        <tissue evidence="3">Young leaves</tissue>
    </source>
</reference>
<evidence type="ECO:0000256" key="1">
    <source>
        <dbReference type="SAM" id="MobiDB-lite"/>
    </source>
</evidence>
<evidence type="ECO:0000313" key="4">
    <source>
        <dbReference type="Proteomes" id="UP001141806"/>
    </source>
</evidence>
<feature type="chain" id="PRO_5040361602" evidence="2">
    <location>
        <begin position="27"/>
        <end position="104"/>
    </location>
</feature>
<evidence type="ECO:0000256" key="2">
    <source>
        <dbReference type="SAM" id="SignalP"/>
    </source>
</evidence>
<dbReference type="Proteomes" id="UP001141806">
    <property type="component" value="Unassembled WGS sequence"/>
</dbReference>
<dbReference type="AlphaFoldDB" id="A0A9Q0R098"/>
<keyword evidence="4" id="KW-1185">Reference proteome</keyword>
<dbReference type="EMBL" id="JAMYWD010000002">
    <property type="protein sequence ID" value="KAJ4978195.1"/>
    <property type="molecule type" value="Genomic_DNA"/>
</dbReference>
<feature type="signal peptide" evidence="2">
    <location>
        <begin position="1"/>
        <end position="26"/>
    </location>
</feature>
<sequence length="104" mass="11528">MAGLNQFYYLGFIALLLLILTPQAYSSARFLQTPEENKGVPSVRQFQHVFPCEMESGKNIPVIREVAPPEKMVRKYGRPLVLNLLPKGTNPPSGPSKGTDSLNN</sequence>
<gene>
    <name evidence="3" type="ORF">NE237_008975</name>
</gene>